<comment type="caution">
    <text evidence="2">The sequence shown here is derived from an EMBL/GenBank/DDBJ whole genome shotgun (WGS) entry which is preliminary data.</text>
</comment>
<keyword evidence="1" id="KW-1133">Transmembrane helix</keyword>
<reference evidence="2" key="1">
    <citation type="journal article" date="2018" name="Genome Biol.">
        <title>SKESA: strategic k-mer extension for scrupulous assemblies.</title>
        <authorList>
            <person name="Souvorov A."/>
            <person name="Agarwala R."/>
            <person name="Lipman D.J."/>
        </authorList>
    </citation>
    <scope>NUCLEOTIDE SEQUENCE</scope>
    <source>
        <strain evidence="2">MA.CCC_P4</strain>
    </source>
</reference>
<protein>
    <submittedName>
        <fullName evidence="2">Uncharacterized protein</fullName>
    </submittedName>
</protein>
<feature type="transmembrane region" description="Helical" evidence="1">
    <location>
        <begin position="59"/>
        <end position="76"/>
    </location>
</feature>
<accession>A0A744HE32</accession>
<dbReference type="EMBL" id="DAAUQJ010000006">
    <property type="protein sequence ID" value="HAF2412779.1"/>
    <property type="molecule type" value="Genomic_DNA"/>
</dbReference>
<evidence type="ECO:0000313" key="2">
    <source>
        <dbReference type="EMBL" id="HAF2412779.1"/>
    </source>
</evidence>
<gene>
    <name evidence="2" type="ORF">G8N70_003108</name>
</gene>
<keyword evidence="1" id="KW-0472">Membrane</keyword>
<proteinExistence type="predicted"/>
<reference evidence="2" key="2">
    <citation type="submission" date="2020-02" db="EMBL/GenBank/DDBJ databases">
        <authorList>
            <consortium name="NCBI Pathogen Detection Project"/>
        </authorList>
    </citation>
    <scope>NUCLEOTIDE SEQUENCE</scope>
    <source>
        <strain evidence="2">MA.CCC_P4</strain>
    </source>
</reference>
<evidence type="ECO:0000256" key="1">
    <source>
        <dbReference type="SAM" id="Phobius"/>
    </source>
</evidence>
<dbReference type="AlphaFoldDB" id="A0A744HE32"/>
<keyword evidence="1" id="KW-0812">Transmembrane</keyword>
<organism evidence="2">
    <name type="scientific">Salmonella enterica</name>
    <name type="common">Salmonella choleraesuis</name>
    <dbReference type="NCBI Taxonomy" id="28901"/>
    <lineage>
        <taxon>Bacteria</taxon>
        <taxon>Pseudomonadati</taxon>
        <taxon>Pseudomonadota</taxon>
        <taxon>Gammaproteobacteria</taxon>
        <taxon>Enterobacterales</taxon>
        <taxon>Enterobacteriaceae</taxon>
        <taxon>Salmonella</taxon>
    </lineage>
</organism>
<name>A0A744HE32_SALER</name>
<sequence>MSIISRRSTLSFMRLTGVFTLWMLLLFLLALIFNAIGIHLAGGAVEWLQWLDEHRLHFFIWRMCVYTVTAGSWMWARKRLLLRTSESRQITHLMEWIAFPLVLMLELSQWLGQV</sequence>